<dbReference type="Pfam" id="PF05380">
    <property type="entry name" value="Peptidase_A17"/>
    <property type="match status" value="1"/>
</dbReference>
<evidence type="ECO:0000313" key="4">
    <source>
        <dbReference type="Proteomes" id="UP000025227"/>
    </source>
</evidence>
<dbReference type="PANTHER" id="PTHR47331:SF5">
    <property type="entry name" value="RIBONUCLEASE H"/>
    <property type="match status" value="1"/>
</dbReference>
<organism evidence="4 5">
    <name type="scientific">Haemonchus contortus</name>
    <name type="common">Barber pole worm</name>
    <dbReference type="NCBI Taxonomy" id="6289"/>
    <lineage>
        <taxon>Eukaryota</taxon>
        <taxon>Metazoa</taxon>
        <taxon>Ecdysozoa</taxon>
        <taxon>Nematoda</taxon>
        <taxon>Chromadorea</taxon>
        <taxon>Rhabditida</taxon>
        <taxon>Rhabditina</taxon>
        <taxon>Rhabditomorpha</taxon>
        <taxon>Strongyloidea</taxon>
        <taxon>Trichostrongylidae</taxon>
        <taxon>Haemonchus</taxon>
    </lineage>
</organism>
<keyword evidence="1" id="KW-0175">Coiled coil</keyword>
<dbReference type="CDD" id="cd01644">
    <property type="entry name" value="RT_pepA17"/>
    <property type="match status" value="1"/>
</dbReference>
<reference evidence="5" key="1">
    <citation type="submission" date="2020-12" db="UniProtKB">
        <authorList>
            <consortium name="WormBaseParasite"/>
        </authorList>
    </citation>
    <scope>IDENTIFICATION</scope>
    <source>
        <strain evidence="5">MHco3</strain>
    </source>
</reference>
<dbReference type="GO" id="GO:0006508">
    <property type="term" value="P:proteolysis"/>
    <property type="evidence" value="ECO:0007669"/>
    <property type="project" value="InterPro"/>
</dbReference>
<sequence length="1291" mass="146756">MASLFTTKKRLLTLYVNKLEHILNNLKGDRLEDTPLNPDLPQDTQSENIHGLEEGISVLESSMGKVEKALHELASMGDNPELTGKEKEIEEYSLNGETILMAAFDYLLMLQARLRALKSSVPSLTSTLRESSTHAPIGQAKIKTLELPPIPIPTFAGNIWEWDSFWGIFNTNIHSQDVTEMAKFNYLLSSLRGEARDSIKKFQVTADRKAIQFLHNKYGNREALVNTLVEKLDTCSLHGQSIRDQRRLLEELQVIISQLEEKGEEVNNSWLIKKVLCKFPDTLKRKVITKKQGIASTTPFTMSVLFQLIDEILSTEELLLTFTEAKHKAIVSDNTTPSQKLGVRRPTKGICMFCEGTHPSNACNKYSTPQERSLHLRRNNLCLICASGTHSTSQCKGRRCFRCGGPHHTSCCFKGGLTHSSKPADTKGDSHHSATLAAKKGRGRDNNDNKSTKAKSHLIITTENNSCSNPSDDTLGEPVILQHHTITDSIPLVRHPFLPIGEVTIIDNTTHALIKVSVLLDTGAELSFIDSSLAERLQLPVLEKKVVQLMTFGSSDVKKTSCNRVCLKAWDAEGNPHDLDLFTHNILTRPLETPSLPDSDAEFIRTLNLPIKWEQDHGQVTPSILLGCDQLWSFMKANQPTIALPSGMRILPTTLGYLISGRPQSRGENVLQVKAVSHPTAENEDHWINPWTMDVVQQYTIQSEENEVTQEEKDKWDNFWTLESAGTEEFTGTEKQARTELDAKVWERFNDTVQRRPDGYYVRLPWIEQHPYLPDNKALAYRRLVNVWASISKDDALLEQYDNIFREQLRDNIIEQVEESTNGAAGEQIHYIPHQPVITPHKATTKLRIVFDASAHYKNCPSLNDVLYRGPVILPLIYGILLRFRIGSIALISDIEKAFLQVRLQEQDRDATRCFWLRNYKTPPSVENTITFRFTRVTFGLKSSPFLLAAAIRYHLNTYQTEDDLIRDIKKNMYVDNLILTTDTLEEAIHVYRRTKQMFQEINMNLREFSSNNHLLVDAITGKDRAIETHPKVLGLLWDTNSDTILASCHFPGTQTRTKRTITSAIASIYDPLGWILPLLHKAKVFLRELWKDQYTWDQNLPTHKENEWDNIIEEAGGFEKRIPRHCAPKEAEVILVTFADASLASMAACTYLCYDATSFLVMAKSKLPSLQVKYTIPKLELNAMTLAMRLCNSVLTELRDTLNIREVYVFSDSQIVLSWLKKKPEHEVGPFVYRRITKIRNIAHHITMQRCLVRIGYIASQDNPADCATRGTTKEELQNHLWWEGPHFLQ</sequence>
<dbReference type="OrthoDB" id="5875526at2759"/>
<dbReference type="Proteomes" id="UP000025227">
    <property type="component" value="Unplaced"/>
</dbReference>
<protein>
    <submittedName>
        <fullName evidence="5">DUF1758 domain-containing protein</fullName>
    </submittedName>
</protein>
<feature type="domain" description="Reverse transcriptase" evidence="3">
    <location>
        <begin position="890"/>
        <end position="1006"/>
    </location>
</feature>
<dbReference type="Gene3D" id="2.40.70.10">
    <property type="entry name" value="Acid Proteases"/>
    <property type="match status" value="1"/>
</dbReference>
<dbReference type="InterPro" id="IPR008042">
    <property type="entry name" value="Retrotrans_Pao"/>
</dbReference>
<dbReference type="OMA" id="DWHANAS"/>
<proteinExistence type="predicted"/>
<dbReference type="SUPFAM" id="SSF56672">
    <property type="entry name" value="DNA/RNA polymerases"/>
    <property type="match status" value="1"/>
</dbReference>
<dbReference type="PROSITE" id="PS00141">
    <property type="entry name" value="ASP_PROTEASE"/>
    <property type="match status" value="1"/>
</dbReference>
<evidence type="ECO:0000256" key="1">
    <source>
        <dbReference type="SAM" id="Coils"/>
    </source>
</evidence>
<dbReference type="GO" id="GO:0004190">
    <property type="term" value="F:aspartic-type endopeptidase activity"/>
    <property type="evidence" value="ECO:0007669"/>
    <property type="project" value="InterPro"/>
</dbReference>
<dbReference type="WBParaSite" id="HCON_00150000-00001">
    <property type="protein sequence ID" value="HCON_00150000-00001"/>
    <property type="gene ID" value="HCON_00150000"/>
</dbReference>
<dbReference type="InterPro" id="IPR005312">
    <property type="entry name" value="DUF1759"/>
</dbReference>
<dbReference type="CDD" id="cd00303">
    <property type="entry name" value="retropepsin_like"/>
    <property type="match status" value="1"/>
</dbReference>
<evidence type="ECO:0000256" key="2">
    <source>
        <dbReference type="SAM" id="MobiDB-lite"/>
    </source>
</evidence>
<dbReference type="InterPro" id="IPR043502">
    <property type="entry name" value="DNA/RNA_pol_sf"/>
</dbReference>
<feature type="region of interest" description="Disordered" evidence="2">
    <location>
        <begin position="422"/>
        <end position="454"/>
    </location>
</feature>
<dbReference type="Pfam" id="PF03564">
    <property type="entry name" value="DUF1759"/>
    <property type="match status" value="1"/>
</dbReference>
<evidence type="ECO:0000313" key="5">
    <source>
        <dbReference type="WBParaSite" id="HCON_00150000-00001"/>
    </source>
</evidence>
<dbReference type="Gene3D" id="3.10.10.10">
    <property type="entry name" value="HIV Type 1 Reverse Transcriptase, subunit A, domain 1"/>
    <property type="match status" value="1"/>
</dbReference>
<keyword evidence="4" id="KW-1185">Reference proteome</keyword>
<dbReference type="PANTHER" id="PTHR47331">
    <property type="entry name" value="PHD-TYPE DOMAIN-CONTAINING PROTEIN"/>
    <property type="match status" value="1"/>
</dbReference>
<dbReference type="Pfam" id="PF00078">
    <property type="entry name" value="RVT_1"/>
    <property type="match status" value="1"/>
</dbReference>
<dbReference type="Gene3D" id="3.30.70.270">
    <property type="match status" value="1"/>
</dbReference>
<feature type="compositionally biased region" description="Basic and acidic residues" evidence="2">
    <location>
        <begin position="422"/>
        <end position="432"/>
    </location>
</feature>
<dbReference type="InterPro" id="IPR043128">
    <property type="entry name" value="Rev_trsase/Diguanyl_cyclase"/>
</dbReference>
<feature type="coiled-coil region" evidence="1">
    <location>
        <begin position="242"/>
        <end position="269"/>
    </location>
</feature>
<dbReference type="InterPro" id="IPR001969">
    <property type="entry name" value="Aspartic_peptidase_AS"/>
</dbReference>
<dbReference type="InterPro" id="IPR021109">
    <property type="entry name" value="Peptidase_aspartic_dom_sf"/>
</dbReference>
<dbReference type="InterPro" id="IPR000477">
    <property type="entry name" value="RT_dom"/>
</dbReference>
<evidence type="ECO:0000259" key="3">
    <source>
        <dbReference type="Pfam" id="PF00078"/>
    </source>
</evidence>
<name>A0A7I4YY84_HAECO</name>
<accession>A0A7I4YY84</accession>